<keyword evidence="5" id="KW-1185">Reference proteome</keyword>
<dbReference type="PANTHER" id="PTHR34496:SF6">
    <property type="entry name" value="GLYCOSYLTRANSFERASE 2-LIKE DOMAIN-CONTAINING PROTEIN"/>
    <property type="match status" value="1"/>
</dbReference>
<keyword evidence="1" id="KW-0175">Coiled coil</keyword>
<evidence type="ECO:0000256" key="1">
    <source>
        <dbReference type="SAM" id="Coils"/>
    </source>
</evidence>
<proteinExistence type="predicted"/>
<dbReference type="InterPro" id="IPR021067">
    <property type="entry name" value="Glycosyltransferase"/>
</dbReference>
<keyword evidence="3" id="KW-0472">Membrane</keyword>
<comment type="caution">
    <text evidence="4">The sequence shown here is derived from an EMBL/GenBank/DDBJ whole genome shotgun (WGS) entry which is preliminary data.</text>
</comment>
<keyword evidence="3" id="KW-0812">Transmembrane</keyword>
<evidence type="ECO:0000313" key="5">
    <source>
        <dbReference type="Proteomes" id="UP000481153"/>
    </source>
</evidence>
<dbReference type="EMBL" id="VJMJ01000017">
    <property type="protein sequence ID" value="KAF0743401.1"/>
    <property type="molecule type" value="Genomic_DNA"/>
</dbReference>
<dbReference type="Proteomes" id="UP000481153">
    <property type="component" value="Unassembled WGS sequence"/>
</dbReference>
<evidence type="ECO:0000256" key="2">
    <source>
        <dbReference type="SAM" id="MobiDB-lite"/>
    </source>
</evidence>
<sequence>MTKVPSGQRIYEEYKEPSPWTKLDPASQNIPLKEDDKNLRPPAPRMPDGPFDIFLGISSYRDGVRCGFTLFTAFSRAKYPERVFVGLVDQTQDDDAICIEEYCKLAKASEWKKCKYKKNIRIDKHNSIQSKGPTVARWYQQQLIKDEEFCLAIDAHSQFLPDWDTKIVEEWLRTENEMAVLTSYPLDYKFMGPDLTIPERYSSHLCNYLPRRNIQKVPVIRGMMLIDDSEAPQMSTLWGGCLSFSKCHAERRAGNDKHTNWLFWGEEYLCSMLLWTRGYDLYSPSRHGHVVFHNWSNDQGPLKKRFWDNVTQTMTQEQHDLEEEMMYNRLRGHVRTVEQFLNFSGISNVDPALDEFRCEQLHWVPYAVPEIIEKFLPGYKMRSSVSSALSADGESPIAYAKRLESMEGQLKEVLKNSWQKENMDALREIKQELAKLAGRRSEEKEHFLKVEHQLNELTQPQTPVLVPLLALVWLALITVWIALRGRRKTYEAVPTEIAAYDTKGTCHIEVRHAQDRTRPP</sequence>
<feature type="transmembrane region" description="Helical" evidence="3">
    <location>
        <begin position="464"/>
        <end position="483"/>
    </location>
</feature>
<dbReference type="Pfam" id="PF11397">
    <property type="entry name" value="GlcNAc"/>
    <property type="match status" value="2"/>
</dbReference>
<protein>
    <submittedName>
        <fullName evidence="4">Uncharacterized protein</fullName>
    </submittedName>
</protein>
<dbReference type="PANTHER" id="PTHR34496">
    <property type="entry name" value="GLCNAC TRANSFERASE-RELATED"/>
    <property type="match status" value="1"/>
</dbReference>
<accession>A0A6G0XSD3</accession>
<keyword evidence="3" id="KW-1133">Transmembrane helix</keyword>
<organism evidence="4 5">
    <name type="scientific">Aphanomyces euteiches</name>
    <dbReference type="NCBI Taxonomy" id="100861"/>
    <lineage>
        <taxon>Eukaryota</taxon>
        <taxon>Sar</taxon>
        <taxon>Stramenopiles</taxon>
        <taxon>Oomycota</taxon>
        <taxon>Saprolegniomycetes</taxon>
        <taxon>Saprolegniales</taxon>
        <taxon>Verrucalvaceae</taxon>
        <taxon>Aphanomyces</taxon>
    </lineage>
</organism>
<reference evidence="4 5" key="1">
    <citation type="submission" date="2019-07" db="EMBL/GenBank/DDBJ databases">
        <title>Genomics analysis of Aphanomyces spp. identifies a new class of oomycete effector associated with host adaptation.</title>
        <authorList>
            <person name="Gaulin E."/>
        </authorList>
    </citation>
    <scope>NUCLEOTIDE SEQUENCE [LARGE SCALE GENOMIC DNA]</scope>
    <source>
        <strain evidence="4 5">ATCC 201684</strain>
    </source>
</reference>
<name>A0A6G0XSD3_9STRA</name>
<feature type="region of interest" description="Disordered" evidence="2">
    <location>
        <begin position="18"/>
        <end position="44"/>
    </location>
</feature>
<evidence type="ECO:0000256" key="3">
    <source>
        <dbReference type="SAM" id="Phobius"/>
    </source>
</evidence>
<feature type="coiled-coil region" evidence="1">
    <location>
        <begin position="415"/>
        <end position="446"/>
    </location>
</feature>
<dbReference type="VEuPathDB" id="FungiDB:AeMF1_011686"/>
<dbReference type="AlphaFoldDB" id="A0A6G0XSD3"/>
<evidence type="ECO:0000313" key="4">
    <source>
        <dbReference type="EMBL" id="KAF0743401.1"/>
    </source>
</evidence>
<gene>
    <name evidence="4" type="ORF">Ae201684_001874</name>
</gene>